<dbReference type="GO" id="GO:0046872">
    <property type="term" value="F:metal ion binding"/>
    <property type="evidence" value="ECO:0007669"/>
    <property type="project" value="UniProtKB-KW"/>
</dbReference>
<dbReference type="PROSITE" id="PS50092">
    <property type="entry name" value="TSP1"/>
    <property type="match status" value="4"/>
</dbReference>
<dbReference type="Pfam" id="PF00090">
    <property type="entry name" value="TSP_1"/>
    <property type="match status" value="3"/>
</dbReference>
<dbReference type="InterPro" id="IPR044004">
    <property type="entry name" value="TSP1_spondin_dom"/>
</dbReference>
<feature type="domain" description="BPTI/Kunitz inhibitor" evidence="15">
    <location>
        <begin position="624"/>
        <end position="674"/>
    </location>
</feature>
<dbReference type="PROSITE" id="PS00280">
    <property type="entry name" value="BPTI_KUNITZ_1"/>
    <property type="match status" value="1"/>
</dbReference>
<evidence type="ECO:0000256" key="1">
    <source>
        <dbReference type="ARBA" id="ARBA00004498"/>
    </source>
</evidence>
<keyword evidence="12" id="KW-0325">Glycoprotein</keyword>
<evidence type="ECO:0000256" key="13">
    <source>
        <dbReference type="ARBA" id="ARBA00030964"/>
    </source>
</evidence>
<feature type="chain" id="PRO_5040464725" description="Spondin-1" evidence="14">
    <location>
        <begin position="17"/>
        <end position="755"/>
    </location>
</feature>
<dbReference type="Pfam" id="PF06468">
    <property type="entry name" value="Spond_N"/>
    <property type="match status" value="1"/>
</dbReference>
<evidence type="ECO:0000256" key="14">
    <source>
        <dbReference type="SAM" id="SignalP"/>
    </source>
</evidence>
<dbReference type="Pfam" id="PF19028">
    <property type="entry name" value="TSP1_spondin"/>
    <property type="match status" value="1"/>
</dbReference>
<dbReference type="InterPro" id="IPR002223">
    <property type="entry name" value="Kunitz_BPTI"/>
</dbReference>
<sequence>MLKLVVLLVLIALANSCPREPTIYQSKTNKLPGDNGYNIKINENPDKYVPGKLYTLYLMGSRTFQKVQRFTRFVINVESTNNPNNISPQNVGSFQLYGDNLSKFKEECVNTIYEANVLPKTEVFFMWSAPPPGSGCVTFRAMVFEDSNNWYSDDGALSKTFCEQTEKDLKFDENDCCACDEAKYSMVFEGLWSNITHPKDFPLSLWLTHFSDIIGASHERNFTFWGEEQIASEGFRSLAEWGSVRLMETELKAKAKFLRTIIKAPGLWYPNVNTNTSTSFKVDRRHHLISLASMFGPTPDWVVGVSGLNLCERSCTWKENLVVDLFPYDAGTDSGITYMSPNAETNPKERMYRITTTYPEDPRAPFYDPTKKEMLPLAKLYLRREKVIPKNCDDNFLNAILDVSDNTEDTSRAECAVTEYSDWTECSVTCGKGIRMRQREYRMPQKAQMFECKRQLVSKEMCVAKVPECSGGENDRSDEIDDKIEDLPEDGICSTTPWGPWSECSESCGIGFKMRTRLFLDKMGMKKCPHIITVEKEKCMGPTCTAKQQQEAEVADPMCPTTSWSDWSPCSASCGNGVKFRTRLLLVDPNLQQKCSARIELMQQTPCSVSSDCTFDMATAKVVCMQPSDFGLCQGYFSRWYFDTTKLKCLPFVYGGCRGNRNNFLTVDECNNQCGVVRDALRGLPSSPASQAAAEALPAVDCMVSEWSPWSPCSASCGISYSRRFRMIKRPAQNGGKACPKVLEKKHRCNGPPCL</sequence>
<keyword evidence="8" id="KW-0677">Repeat</keyword>
<dbReference type="FunFam" id="2.60.40.2130:FF:000002">
    <property type="entry name" value="Putative Spondin-1"/>
    <property type="match status" value="1"/>
</dbReference>
<dbReference type="NCBIfam" id="NF038123">
    <property type="entry name" value="NF038123_dom"/>
    <property type="match status" value="1"/>
</dbReference>
<evidence type="ECO:0000256" key="2">
    <source>
        <dbReference type="ARBA" id="ARBA00019594"/>
    </source>
</evidence>
<proteinExistence type="predicted"/>
<dbReference type="InterPro" id="IPR002861">
    <property type="entry name" value="Reeler_dom"/>
</dbReference>
<evidence type="ECO:0000256" key="4">
    <source>
        <dbReference type="ARBA" id="ARBA00022530"/>
    </source>
</evidence>
<keyword evidence="5" id="KW-0646">Protease inhibitor</keyword>
<reference evidence="18" key="1">
    <citation type="submission" date="2021-12" db="EMBL/GenBank/DDBJ databases">
        <authorList>
            <person name="King R."/>
        </authorList>
    </citation>
    <scope>NUCLEOTIDE SEQUENCE</scope>
</reference>
<comment type="subcellular location">
    <subcellularLocation>
        <location evidence="1">Secreted</location>
        <location evidence="1">Extracellular space</location>
        <location evidence="1">Extracellular matrix</location>
    </subcellularLocation>
</comment>
<dbReference type="InterPro" id="IPR009465">
    <property type="entry name" value="Spondin_N"/>
</dbReference>
<dbReference type="FunFam" id="4.10.410.10:FF:000020">
    <property type="entry name" value="Collagen, type VI, alpha 3"/>
    <property type="match status" value="1"/>
</dbReference>
<evidence type="ECO:0000256" key="10">
    <source>
        <dbReference type="ARBA" id="ARBA00022900"/>
    </source>
</evidence>
<accession>A0A9P0BCA1</accession>
<dbReference type="GO" id="GO:0031012">
    <property type="term" value="C:extracellular matrix"/>
    <property type="evidence" value="ECO:0007669"/>
    <property type="project" value="TreeGrafter"/>
</dbReference>
<dbReference type="InterPro" id="IPR036383">
    <property type="entry name" value="TSP1_rpt_sf"/>
</dbReference>
<evidence type="ECO:0000259" key="15">
    <source>
        <dbReference type="PROSITE" id="PS50279"/>
    </source>
</evidence>
<keyword evidence="3" id="KW-0964">Secreted</keyword>
<dbReference type="SMART" id="SM00209">
    <property type="entry name" value="TSP1"/>
    <property type="match status" value="4"/>
</dbReference>
<dbReference type="OrthoDB" id="347314at2759"/>
<gene>
    <name evidence="18" type="ORF">MELIAE_LOCUS9871</name>
</gene>
<evidence type="ECO:0000256" key="5">
    <source>
        <dbReference type="ARBA" id="ARBA00022690"/>
    </source>
</evidence>
<dbReference type="SMART" id="SM00131">
    <property type="entry name" value="KU"/>
    <property type="match status" value="1"/>
</dbReference>
<feature type="domain" description="Spondin" evidence="17">
    <location>
        <begin position="172"/>
        <end position="362"/>
    </location>
</feature>
<evidence type="ECO:0000256" key="7">
    <source>
        <dbReference type="ARBA" id="ARBA00022729"/>
    </source>
</evidence>
<dbReference type="Gene3D" id="4.10.410.10">
    <property type="entry name" value="Pancreatic trypsin inhibitor Kunitz domain"/>
    <property type="match status" value="1"/>
</dbReference>
<dbReference type="PROSITE" id="PS50279">
    <property type="entry name" value="BPTI_KUNITZ_2"/>
    <property type="match status" value="1"/>
</dbReference>
<dbReference type="PRINTS" id="PR00759">
    <property type="entry name" value="BASICPTASE"/>
</dbReference>
<organism evidence="18 19">
    <name type="scientific">Brassicogethes aeneus</name>
    <name type="common">Rape pollen beetle</name>
    <name type="synonym">Meligethes aeneus</name>
    <dbReference type="NCBI Taxonomy" id="1431903"/>
    <lineage>
        <taxon>Eukaryota</taxon>
        <taxon>Metazoa</taxon>
        <taxon>Ecdysozoa</taxon>
        <taxon>Arthropoda</taxon>
        <taxon>Hexapoda</taxon>
        <taxon>Insecta</taxon>
        <taxon>Pterygota</taxon>
        <taxon>Neoptera</taxon>
        <taxon>Endopterygota</taxon>
        <taxon>Coleoptera</taxon>
        <taxon>Polyphaga</taxon>
        <taxon>Cucujiformia</taxon>
        <taxon>Nitidulidae</taxon>
        <taxon>Meligethinae</taxon>
        <taxon>Brassicogethes</taxon>
    </lineage>
</organism>
<dbReference type="InterPro" id="IPR042307">
    <property type="entry name" value="Reeler_sf"/>
</dbReference>
<dbReference type="Gene3D" id="2.60.40.4060">
    <property type="entry name" value="Reeler domain"/>
    <property type="match status" value="1"/>
</dbReference>
<dbReference type="PANTHER" id="PTHR11311">
    <property type="entry name" value="SPONDIN"/>
    <property type="match status" value="1"/>
</dbReference>
<dbReference type="CDD" id="cd00109">
    <property type="entry name" value="Kunitz-type"/>
    <property type="match status" value="1"/>
</dbReference>
<dbReference type="GO" id="GO:0004867">
    <property type="term" value="F:serine-type endopeptidase inhibitor activity"/>
    <property type="evidence" value="ECO:0007669"/>
    <property type="project" value="UniProtKB-KW"/>
</dbReference>
<dbReference type="InterPro" id="IPR051418">
    <property type="entry name" value="Spondin/Thrombospondin_T1"/>
</dbReference>
<dbReference type="Gene3D" id="2.60.40.2130">
    <property type="entry name" value="F-spondin domain"/>
    <property type="match status" value="1"/>
</dbReference>
<dbReference type="Pfam" id="PF00014">
    <property type="entry name" value="Kunitz_BPTI"/>
    <property type="match status" value="1"/>
</dbReference>
<keyword evidence="11" id="KW-1015">Disulfide bond</keyword>
<dbReference type="CDD" id="cd08544">
    <property type="entry name" value="Reeler"/>
    <property type="match status" value="1"/>
</dbReference>
<evidence type="ECO:0000256" key="11">
    <source>
        <dbReference type="ARBA" id="ARBA00023157"/>
    </source>
</evidence>
<feature type="domain" description="Reelin" evidence="16">
    <location>
        <begin position="2"/>
        <end position="174"/>
    </location>
</feature>
<keyword evidence="7 14" id="KW-0732">Signal</keyword>
<dbReference type="Gene3D" id="2.20.100.10">
    <property type="entry name" value="Thrombospondin type-1 (TSP1) repeat"/>
    <property type="match status" value="4"/>
</dbReference>
<dbReference type="InterPro" id="IPR036880">
    <property type="entry name" value="Kunitz_BPTI_sf"/>
</dbReference>
<dbReference type="InterPro" id="IPR038678">
    <property type="entry name" value="Spondin_N_sf"/>
</dbReference>
<dbReference type="SUPFAM" id="SSF82895">
    <property type="entry name" value="TSP-1 type 1 repeat"/>
    <property type="match status" value="4"/>
</dbReference>
<name>A0A9P0BCA1_BRAAE</name>
<dbReference type="AlphaFoldDB" id="A0A9P0BCA1"/>
<dbReference type="Pfam" id="PF02014">
    <property type="entry name" value="Reeler"/>
    <property type="match status" value="1"/>
</dbReference>
<dbReference type="PROSITE" id="PS51020">
    <property type="entry name" value="SPONDIN"/>
    <property type="match status" value="1"/>
</dbReference>
<evidence type="ECO:0000256" key="3">
    <source>
        <dbReference type="ARBA" id="ARBA00022525"/>
    </source>
</evidence>
<evidence type="ECO:0000313" key="18">
    <source>
        <dbReference type="EMBL" id="CAH0560031.1"/>
    </source>
</evidence>
<evidence type="ECO:0000259" key="17">
    <source>
        <dbReference type="PROSITE" id="PS51020"/>
    </source>
</evidence>
<dbReference type="InterPro" id="IPR020901">
    <property type="entry name" value="Prtase_inh_Kunz-CS"/>
</dbReference>
<keyword evidence="10" id="KW-0722">Serine protease inhibitor</keyword>
<dbReference type="SUPFAM" id="SSF57362">
    <property type="entry name" value="BPTI-like"/>
    <property type="match status" value="1"/>
</dbReference>
<evidence type="ECO:0000256" key="8">
    <source>
        <dbReference type="ARBA" id="ARBA00022737"/>
    </source>
</evidence>
<dbReference type="InterPro" id="IPR000884">
    <property type="entry name" value="TSP1_rpt"/>
</dbReference>
<keyword evidence="4" id="KW-0272">Extracellular matrix</keyword>
<evidence type="ECO:0000256" key="6">
    <source>
        <dbReference type="ARBA" id="ARBA00022723"/>
    </source>
</evidence>
<keyword evidence="6" id="KW-0479">Metal-binding</keyword>
<dbReference type="EMBL" id="OV121138">
    <property type="protein sequence ID" value="CAH0560031.1"/>
    <property type="molecule type" value="Genomic_DNA"/>
</dbReference>
<dbReference type="PANTHER" id="PTHR11311:SF23">
    <property type="entry name" value="SPONDIN-1"/>
    <property type="match status" value="1"/>
</dbReference>
<evidence type="ECO:0000256" key="9">
    <source>
        <dbReference type="ARBA" id="ARBA00022889"/>
    </source>
</evidence>
<keyword evidence="9" id="KW-0130">Cell adhesion</keyword>
<keyword evidence="19" id="KW-1185">Reference proteome</keyword>
<feature type="signal peptide" evidence="14">
    <location>
        <begin position="1"/>
        <end position="16"/>
    </location>
</feature>
<evidence type="ECO:0000256" key="12">
    <source>
        <dbReference type="ARBA" id="ARBA00023180"/>
    </source>
</evidence>
<dbReference type="PROSITE" id="PS51019">
    <property type="entry name" value="REELIN"/>
    <property type="match status" value="1"/>
</dbReference>
<dbReference type="Proteomes" id="UP001154078">
    <property type="component" value="Chromosome 7"/>
</dbReference>
<protein>
    <recommendedName>
        <fullName evidence="2">Spondin-1</fullName>
    </recommendedName>
    <alternativeName>
        <fullName evidence="13">F-spondin</fullName>
    </alternativeName>
</protein>
<dbReference type="GO" id="GO:0007155">
    <property type="term" value="P:cell adhesion"/>
    <property type="evidence" value="ECO:0007669"/>
    <property type="project" value="UniProtKB-KW"/>
</dbReference>
<evidence type="ECO:0000259" key="16">
    <source>
        <dbReference type="PROSITE" id="PS51019"/>
    </source>
</evidence>
<evidence type="ECO:0000313" key="19">
    <source>
        <dbReference type="Proteomes" id="UP001154078"/>
    </source>
</evidence>